<name>D6Z774_SEGRD</name>
<dbReference type="RefSeq" id="WP_013138258.1">
    <property type="nucleotide sequence ID" value="NC_014168.1"/>
</dbReference>
<dbReference type="AlphaFoldDB" id="D6Z774"/>
<evidence type="ECO:0000313" key="3">
    <source>
        <dbReference type="EMBL" id="ADG97804.1"/>
    </source>
</evidence>
<dbReference type="Pfam" id="PF07993">
    <property type="entry name" value="NAD_binding_4"/>
    <property type="match status" value="1"/>
</dbReference>
<gene>
    <name evidence="3" type="ordered locus">Srot_1339</name>
</gene>
<dbReference type="STRING" id="640132.Srot_1339"/>
<dbReference type="SUPFAM" id="SSF51735">
    <property type="entry name" value="NAD(P)-binding Rossmann-fold domains"/>
    <property type="match status" value="1"/>
</dbReference>
<dbReference type="EMBL" id="CP001958">
    <property type="protein sequence ID" value="ADG97804.1"/>
    <property type="molecule type" value="Genomic_DNA"/>
</dbReference>
<protein>
    <submittedName>
        <fullName evidence="3">Male sterility domain protein</fullName>
    </submittedName>
</protein>
<evidence type="ECO:0000313" key="4">
    <source>
        <dbReference type="Proteomes" id="UP000002247"/>
    </source>
</evidence>
<dbReference type="GO" id="GO:0080019">
    <property type="term" value="F:alcohol-forming very long-chain fatty acyl-CoA reductase activity"/>
    <property type="evidence" value="ECO:0007669"/>
    <property type="project" value="InterPro"/>
</dbReference>
<dbReference type="HOGENOM" id="CLU_042504_2_0_11"/>
<dbReference type="GO" id="GO:0035336">
    <property type="term" value="P:long-chain fatty-acyl-CoA metabolic process"/>
    <property type="evidence" value="ECO:0007669"/>
    <property type="project" value="TreeGrafter"/>
</dbReference>
<dbReference type="InterPro" id="IPR013120">
    <property type="entry name" value="FAR_NAD-bd"/>
</dbReference>
<feature type="domain" description="Thioester reductase (TE)" evidence="2">
    <location>
        <begin position="15"/>
        <end position="240"/>
    </location>
</feature>
<organism evidence="3 4">
    <name type="scientific">Segniliparus rotundus (strain ATCC BAA-972 / CDC 1076 / CIP 108378 / DSM 44985 / JCM 13578)</name>
    <dbReference type="NCBI Taxonomy" id="640132"/>
    <lineage>
        <taxon>Bacteria</taxon>
        <taxon>Bacillati</taxon>
        <taxon>Actinomycetota</taxon>
        <taxon>Actinomycetes</taxon>
        <taxon>Mycobacteriales</taxon>
        <taxon>Segniliparaceae</taxon>
        <taxon>Segniliparus</taxon>
    </lineage>
</organism>
<feature type="region of interest" description="Disordered" evidence="1">
    <location>
        <begin position="369"/>
        <end position="393"/>
    </location>
</feature>
<dbReference type="PANTHER" id="PTHR11011:SF45">
    <property type="entry name" value="FATTY ACYL-COA REDUCTASE CG8306-RELATED"/>
    <property type="match status" value="1"/>
</dbReference>
<evidence type="ECO:0000259" key="2">
    <source>
        <dbReference type="Pfam" id="PF07993"/>
    </source>
</evidence>
<dbReference type="Gene3D" id="3.40.50.720">
    <property type="entry name" value="NAD(P)-binding Rossmann-like Domain"/>
    <property type="match status" value="1"/>
</dbReference>
<evidence type="ECO:0000256" key="1">
    <source>
        <dbReference type="SAM" id="MobiDB-lite"/>
    </source>
</evidence>
<dbReference type="PANTHER" id="PTHR11011">
    <property type="entry name" value="MALE STERILITY PROTEIN 2-RELATED"/>
    <property type="match status" value="1"/>
</dbReference>
<sequence>MNPAQKTRGRAILVTGAAGLVGAEVVDRLSKHLPVIATTHRNPRIVRNDGCGVDAVAYTPGHDAPVRQLAVDVRLPDFGLDADLLESLSVEVGGIVHCAATVALDGPEQDYQALNVTATANTVELAQRWDVPLVHVSTAYVCGRRGGRILEDELDVGQEFSNGYEHSKLRAEKLVRSAPGLRWSVVRPAIVTGSADGGAVRDYKNLYTLVKLIVEGKLRRLPGRYDATLSLVPVDYTADVTVSATLRMQSDEAAIRGRTFHATGNGVISLREVSNVFAEYPSFHVATFVPAASFSIEDLDSFERDYYQRLGAQYVCYFDRVRAFDDSATRTLLGMQPPDTGQEYLRTLLDYCLEAGYLGRALPSVEEILQDESSSSEGGARTADRAGTNELVR</sequence>
<dbReference type="InterPro" id="IPR036291">
    <property type="entry name" value="NAD(P)-bd_dom_sf"/>
</dbReference>
<dbReference type="OrthoDB" id="5241256at2"/>
<reference evidence="3 4" key="1">
    <citation type="journal article" date="2010" name="Stand. Genomic Sci.">
        <title>Complete genome sequence of Segniliparus rotundus type strain (CDC 1076).</title>
        <authorList>
            <person name="Sikorski J."/>
            <person name="Lapidus A."/>
            <person name="Copeland A."/>
            <person name="Misra M."/>
            <person name="Glavina Del Rio T."/>
            <person name="Nolan M."/>
            <person name="Lucas S."/>
            <person name="Chen F."/>
            <person name="Tice H."/>
            <person name="Cheng J.F."/>
            <person name="Jando M."/>
            <person name="Schneider S."/>
            <person name="Bruce D."/>
            <person name="Goodwin L."/>
            <person name="Pitluck S."/>
            <person name="Liolios K."/>
            <person name="Mikhailova N."/>
            <person name="Pati A."/>
            <person name="Ivanova N."/>
            <person name="Mavromatis K."/>
            <person name="Chen A."/>
            <person name="Palaniappan K."/>
            <person name="Chertkov O."/>
            <person name="Land M."/>
            <person name="Hauser L."/>
            <person name="Chang Y.J."/>
            <person name="Jeffries C.D."/>
            <person name="Brettin T."/>
            <person name="Detter J.C."/>
            <person name="Han C."/>
            <person name="Rohde M."/>
            <person name="Goker M."/>
            <person name="Bristow J."/>
            <person name="Eisen J.A."/>
            <person name="Markowitz V."/>
            <person name="Hugenholtz P."/>
            <person name="Kyrpides N.C."/>
            <person name="Klenk H.P."/>
        </authorList>
    </citation>
    <scope>NUCLEOTIDE SEQUENCE [LARGE SCALE GENOMIC DNA]</scope>
    <source>
        <strain evidence="4">ATCC BAA-972 / CDC 1076 / CIP 108378 / DSM 44985 / JCM 13578</strain>
    </source>
</reference>
<dbReference type="InterPro" id="IPR026055">
    <property type="entry name" value="FAR"/>
</dbReference>
<proteinExistence type="predicted"/>
<keyword evidence="4" id="KW-1185">Reference proteome</keyword>
<dbReference type="Proteomes" id="UP000002247">
    <property type="component" value="Chromosome"/>
</dbReference>
<dbReference type="eggNOG" id="COG3320">
    <property type="taxonomic scope" value="Bacteria"/>
</dbReference>
<dbReference type="KEGG" id="srt:Srot_1339"/>
<accession>D6Z774</accession>